<dbReference type="OMA" id="QHNVMFA"/>
<dbReference type="GO" id="GO:0016740">
    <property type="term" value="F:transferase activity"/>
    <property type="evidence" value="ECO:0007669"/>
    <property type="project" value="UniProtKB-KW"/>
</dbReference>
<dbReference type="VEuPathDB" id="FungiDB:SMAC_03987"/>
<dbReference type="InterPro" id="IPR023213">
    <property type="entry name" value="CAT-like_dom_sf"/>
</dbReference>
<dbReference type="EMBL" id="NMPR01000016">
    <property type="protein sequence ID" value="KAA8635035.1"/>
    <property type="molecule type" value="Genomic_DNA"/>
</dbReference>
<evidence type="ECO:0000313" key="3">
    <source>
        <dbReference type="Proteomes" id="UP000433876"/>
    </source>
</evidence>
<dbReference type="InterPro" id="IPR051283">
    <property type="entry name" value="Sec_Metabolite_Acyltrans"/>
</dbReference>
<name>A0A8S9A370_SORMA</name>
<evidence type="ECO:0000256" key="1">
    <source>
        <dbReference type="ARBA" id="ARBA00022679"/>
    </source>
</evidence>
<comment type="caution">
    <text evidence="2">The sequence shown here is derived from an EMBL/GenBank/DDBJ whole genome shotgun (WGS) entry which is preliminary data.</text>
</comment>
<proteinExistence type="predicted"/>
<dbReference type="PANTHER" id="PTHR31896">
    <property type="entry name" value="FAMILY REGULATORY PROTEIN, PUTATIVE (AFU_ORTHOLOGUE AFUA_3G14730)-RELATED"/>
    <property type="match status" value="1"/>
</dbReference>
<accession>A0A8S9A370</accession>
<dbReference type="Gene3D" id="3.30.559.10">
    <property type="entry name" value="Chloramphenicol acetyltransferase-like domain"/>
    <property type="match status" value="2"/>
</dbReference>
<reference evidence="2 3" key="1">
    <citation type="submission" date="2017-07" db="EMBL/GenBank/DDBJ databases">
        <title>Genome sequence of the Sordaria macrospora wild type strain R19027.</title>
        <authorList>
            <person name="Nowrousian M."/>
            <person name="Teichert I."/>
            <person name="Kueck U."/>
        </authorList>
    </citation>
    <scope>NUCLEOTIDE SEQUENCE [LARGE SCALE GENOMIC DNA]</scope>
    <source>
        <strain evidence="2 3">R19027</strain>
        <tissue evidence="2">Mycelium</tissue>
    </source>
</reference>
<gene>
    <name evidence="2" type="ORF">SMACR_03987</name>
</gene>
<organism evidence="2 3">
    <name type="scientific">Sordaria macrospora</name>
    <dbReference type="NCBI Taxonomy" id="5147"/>
    <lineage>
        <taxon>Eukaryota</taxon>
        <taxon>Fungi</taxon>
        <taxon>Dikarya</taxon>
        <taxon>Ascomycota</taxon>
        <taxon>Pezizomycotina</taxon>
        <taxon>Sordariomycetes</taxon>
        <taxon>Sordariomycetidae</taxon>
        <taxon>Sordariales</taxon>
        <taxon>Sordariaceae</taxon>
        <taxon>Sordaria</taxon>
    </lineage>
</organism>
<dbReference type="Pfam" id="PF02458">
    <property type="entry name" value="Transferase"/>
    <property type="match status" value="1"/>
</dbReference>
<protein>
    <submittedName>
        <fullName evidence="2">Uncharacterized protein</fullName>
    </submittedName>
</protein>
<dbReference type="Proteomes" id="UP000433876">
    <property type="component" value="Unassembled WGS sequence"/>
</dbReference>
<dbReference type="PANTHER" id="PTHR31896:SF13">
    <property type="entry name" value="TRICHOTHECENE 3-O-ACETYLTRANSFERASE"/>
    <property type="match status" value="1"/>
</dbReference>
<keyword evidence="1" id="KW-0808">Transferase</keyword>
<evidence type="ECO:0000313" key="2">
    <source>
        <dbReference type="EMBL" id="KAA8635035.1"/>
    </source>
</evidence>
<sequence length="522" mass="59327">MPKQEVYRLRSLGWESDPEEEKLKLSTLDYISVSTYNNYCLFFRLDDALKPRAVQVLKEGLERTLSQARHLVGRIERDPEGGYHILRNRDDTVEFHVQWLDAPEDAEKYPSIDDIQRTNFSTVTLGNLEQWSVLPMTYGERPEANIEALPIVAAFKINFVRGGLTFHMHHHHFTNDVMGWYGYARQIAENCNAIFNNTSFPPWDPAALNLSRLCKPQPSPDAMITVPPALKRHPGHSKGVSLLFHLPKSKEAKLKNLCSPADGLVPFISTYDCFNAFIYRTLTRLRAPVYNYPSDTKLFWGEAIDMRRRLQNPRPAPRLRGNVMFCALSTNSAVEQPTLAQVASEWSISRLATYVRQMTDSVTPEALDAALEMVNIVSNKADLCLSVDGTPPMSVLLTDHRDAYFGDVSFGFGTPLAYRHLADRITNGLIIFYPPRDLSPESDEGVEFIVYYEKRLAKTLIEDPEWCEFMEYRGVEAEDSVVREGDEEDEAAKVVEKVIVQDDKKGWMESVTVEEVLPTPLA</sequence>
<dbReference type="AlphaFoldDB" id="A0A8S9A370"/>